<feature type="transmembrane region" description="Helical" evidence="6">
    <location>
        <begin position="13"/>
        <end position="34"/>
    </location>
</feature>
<protein>
    <submittedName>
        <fullName evidence="7">Uncharacterized protein</fullName>
    </submittedName>
</protein>
<reference evidence="7" key="1">
    <citation type="submission" date="2018-05" db="EMBL/GenBank/DDBJ databases">
        <authorList>
            <person name="Lanie J.A."/>
            <person name="Ng W.-L."/>
            <person name="Kazmierczak K.M."/>
            <person name="Andrzejewski T.M."/>
            <person name="Davidsen T.M."/>
            <person name="Wayne K.J."/>
            <person name="Tettelin H."/>
            <person name="Glass J.I."/>
            <person name="Rusch D."/>
            <person name="Podicherti R."/>
            <person name="Tsui H.-C.T."/>
            <person name="Winkler M.E."/>
        </authorList>
    </citation>
    <scope>NUCLEOTIDE SEQUENCE</scope>
</reference>
<evidence type="ECO:0000313" key="7">
    <source>
        <dbReference type="EMBL" id="SVE61066.1"/>
    </source>
</evidence>
<comment type="similarity">
    <text evidence="2">Belongs to the CcmB/CycW/HelB family.</text>
</comment>
<dbReference type="PRINTS" id="PR01414">
    <property type="entry name" value="CCMBBIOGNSIS"/>
</dbReference>
<evidence type="ECO:0000256" key="4">
    <source>
        <dbReference type="ARBA" id="ARBA00022989"/>
    </source>
</evidence>
<keyword evidence="4 6" id="KW-1133">Transmembrane helix</keyword>
<dbReference type="InterPro" id="IPR003544">
    <property type="entry name" value="Cyt_c_biogenesis_CcmB"/>
</dbReference>
<evidence type="ECO:0000256" key="6">
    <source>
        <dbReference type="SAM" id="Phobius"/>
    </source>
</evidence>
<dbReference type="GO" id="GO:0017004">
    <property type="term" value="P:cytochrome complex assembly"/>
    <property type="evidence" value="ECO:0007669"/>
    <property type="project" value="InterPro"/>
</dbReference>
<feature type="transmembrane region" description="Helical" evidence="6">
    <location>
        <begin position="69"/>
        <end position="87"/>
    </location>
</feature>
<keyword evidence="5 6" id="KW-0472">Membrane</keyword>
<dbReference type="EMBL" id="UINC01229378">
    <property type="protein sequence ID" value="SVE61066.1"/>
    <property type="molecule type" value="Genomic_DNA"/>
</dbReference>
<name>A0A383EVY8_9ZZZZ</name>
<sequence length="88" mass="10326">MIFVFSVGTDNEIFKKIGIGIIWTIILLSNNLSLRKFYQDDFNDNNIILFHMSGLSYEMIAFIKMIVMWIFLQFPFFTIIPIAVLLLN</sequence>
<dbReference type="Pfam" id="PF03379">
    <property type="entry name" value="CcmB"/>
    <property type="match status" value="1"/>
</dbReference>
<dbReference type="GO" id="GO:0016020">
    <property type="term" value="C:membrane"/>
    <property type="evidence" value="ECO:0007669"/>
    <property type="project" value="UniProtKB-SubCell"/>
</dbReference>
<comment type="subcellular location">
    <subcellularLocation>
        <location evidence="1">Membrane</location>
        <topology evidence="1">Multi-pass membrane protein</topology>
    </subcellularLocation>
</comment>
<organism evidence="7">
    <name type="scientific">marine metagenome</name>
    <dbReference type="NCBI Taxonomy" id="408172"/>
    <lineage>
        <taxon>unclassified sequences</taxon>
        <taxon>metagenomes</taxon>
        <taxon>ecological metagenomes</taxon>
    </lineage>
</organism>
<proteinExistence type="inferred from homology"/>
<evidence type="ECO:0000256" key="1">
    <source>
        <dbReference type="ARBA" id="ARBA00004141"/>
    </source>
</evidence>
<keyword evidence="3 6" id="KW-0812">Transmembrane</keyword>
<dbReference type="AlphaFoldDB" id="A0A383EVY8"/>
<accession>A0A383EVY8</accession>
<dbReference type="GO" id="GO:0015232">
    <property type="term" value="F:heme transmembrane transporter activity"/>
    <property type="evidence" value="ECO:0007669"/>
    <property type="project" value="InterPro"/>
</dbReference>
<gene>
    <name evidence="7" type="ORF">METZ01_LOCUS513920</name>
</gene>
<feature type="non-terminal residue" evidence="7">
    <location>
        <position position="88"/>
    </location>
</feature>
<evidence type="ECO:0000256" key="5">
    <source>
        <dbReference type="ARBA" id="ARBA00023136"/>
    </source>
</evidence>
<evidence type="ECO:0000256" key="2">
    <source>
        <dbReference type="ARBA" id="ARBA00010544"/>
    </source>
</evidence>
<evidence type="ECO:0000256" key="3">
    <source>
        <dbReference type="ARBA" id="ARBA00022692"/>
    </source>
</evidence>